<comment type="cofactor">
    <cofactor evidence="1">
        <name>thiamine diphosphate</name>
        <dbReference type="ChEBI" id="CHEBI:58937"/>
    </cofactor>
</comment>
<dbReference type="Gene3D" id="3.40.50.920">
    <property type="match status" value="1"/>
</dbReference>
<dbReference type="SUPFAM" id="SSF52922">
    <property type="entry name" value="TK C-terminal domain-like"/>
    <property type="match status" value="1"/>
</dbReference>
<feature type="domain" description="Transketolase-like pyrimidine-binding" evidence="4">
    <location>
        <begin position="5"/>
        <end position="169"/>
    </location>
</feature>
<dbReference type="InterPro" id="IPR009014">
    <property type="entry name" value="Transketo_C/PFOR_II"/>
</dbReference>
<organism evidence="5 6">
    <name type="scientific">Iocasia fonsfrigidae</name>
    <dbReference type="NCBI Taxonomy" id="2682810"/>
    <lineage>
        <taxon>Bacteria</taxon>
        <taxon>Bacillati</taxon>
        <taxon>Bacillota</taxon>
        <taxon>Clostridia</taxon>
        <taxon>Halanaerobiales</taxon>
        <taxon>Halanaerobiaceae</taxon>
        <taxon>Iocasia</taxon>
    </lineage>
</organism>
<dbReference type="EMBL" id="CP046640">
    <property type="protein sequence ID" value="QTL97317.1"/>
    <property type="molecule type" value="Genomic_DNA"/>
</dbReference>
<dbReference type="Gene3D" id="3.40.50.970">
    <property type="match status" value="1"/>
</dbReference>
<evidence type="ECO:0000313" key="6">
    <source>
        <dbReference type="Proteomes" id="UP000665020"/>
    </source>
</evidence>
<keyword evidence="3" id="KW-0786">Thiamine pyrophosphate</keyword>
<dbReference type="FunFam" id="3.40.50.970:FF:000129">
    <property type="entry name" value="Transketolase"/>
    <property type="match status" value="1"/>
</dbReference>
<dbReference type="Pfam" id="PF02780">
    <property type="entry name" value="Transketolase_C"/>
    <property type="match status" value="1"/>
</dbReference>
<dbReference type="InterPro" id="IPR033248">
    <property type="entry name" value="Transketolase_C"/>
</dbReference>
<evidence type="ECO:0000256" key="1">
    <source>
        <dbReference type="ARBA" id="ARBA00001964"/>
    </source>
</evidence>
<protein>
    <submittedName>
        <fullName evidence="5">Transketolase family protein</fullName>
    </submittedName>
</protein>
<evidence type="ECO:0000259" key="4">
    <source>
        <dbReference type="SMART" id="SM00861"/>
    </source>
</evidence>
<dbReference type="InterPro" id="IPR005475">
    <property type="entry name" value="Transketolase-like_Pyr-bd"/>
</dbReference>
<dbReference type="SMART" id="SM00861">
    <property type="entry name" value="Transket_pyr"/>
    <property type="match status" value="1"/>
</dbReference>
<name>A0A8A7KEJ0_9FIRM</name>
<accession>A0A8A7KEJ0</accession>
<dbReference type="PANTHER" id="PTHR43825:SF1">
    <property type="entry name" value="TRANSKETOLASE-LIKE PYRIMIDINE-BINDING DOMAIN-CONTAINING PROTEIN"/>
    <property type="match status" value="1"/>
</dbReference>
<evidence type="ECO:0000256" key="3">
    <source>
        <dbReference type="ARBA" id="ARBA00023052"/>
    </source>
</evidence>
<dbReference type="AlphaFoldDB" id="A0A8A7KEJ0"/>
<proteinExistence type="inferred from homology"/>
<dbReference type="InterPro" id="IPR029061">
    <property type="entry name" value="THDP-binding"/>
</dbReference>
<evidence type="ECO:0000313" key="5">
    <source>
        <dbReference type="EMBL" id="QTL97317.1"/>
    </source>
</evidence>
<reference evidence="5" key="1">
    <citation type="submission" date="2019-12" db="EMBL/GenBank/DDBJ databases">
        <authorList>
            <person name="zhang j."/>
            <person name="sun C.M."/>
        </authorList>
    </citation>
    <scope>NUCLEOTIDE SEQUENCE</scope>
    <source>
        <strain evidence="5">NS-1</strain>
    </source>
</reference>
<sequence length="309" mass="33481">MNELIATRDAYGEALVALGESEEIFVFDADLSCATKTEHFAAKYPERFFQMGIAEQDMMGTAAGTAVMGKTPFVSTFALFATGRAYEQVRNSIAYPNLNVKIAASHSGITVGPDGGSHQSVEDIGLMRLVPNMKVVVPADAYETRKVLEAALEIEGPFYIRLGRNPVPVLFNDDYEYEFGKISTLTDGSDLTIAATGIMVTEALQAAKLLKKDGINVRVLNVHTIKPLDKETIIKAAEETKLIVSVEEHSIIGGLGAAICELLCEQRPTPVVRMGLNDTFGQSGSPEELLEYYGLTADNIVKRVKTVLA</sequence>
<dbReference type="RefSeq" id="WP_230868947.1">
    <property type="nucleotide sequence ID" value="NZ_CP046640.1"/>
</dbReference>
<dbReference type="Pfam" id="PF02779">
    <property type="entry name" value="Transket_pyr"/>
    <property type="match status" value="1"/>
</dbReference>
<dbReference type="SUPFAM" id="SSF52518">
    <property type="entry name" value="Thiamin diphosphate-binding fold (THDP-binding)"/>
    <property type="match status" value="1"/>
</dbReference>
<dbReference type="PANTHER" id="PTHR43825">
    <property type="entry name" value="PYRUVATE DEHYDROGENASE E1 COMPONENT"/>
    <property type="match status" value="1"/>
</dbReference>
<dbReference type="InterPro" id="IPR051157">
    <property type="entry name" value="PDH/Transketolase"/>
</dbReference>
<dbReference type="CDD" id="cd07033">
    <property type="entry name" value="TPP_PYR_DXS_TK_like"/>
    <property type="match status" value="1"/>
</dbReference>
<gene>
    <name evidence="5" type="ORF">GM661_04620</name>
</gene>
<dbReference type="KEGG" id="ifn:GM661_04620"/>
<comment type="similarity">
    <text evidence="2">Belongs to the transketolase family.</text>
</comment>
<dbReference type="Proteomes" id="UP000665020">
    <property type="component" value="Chromosome"/>
</dbReference>
<evidence type="ECO:0000256" key="2">
    <source>
        <dbReference type="ARBA" id="ARBA00007131"/>
    </source>
</evidence>
<keyword evidence="6" id="KW-1185">Reference proteome</keyword>